<dbReference type="Proteomes" id="UP000000311">
    <property type="component" value="Unassembled WGS sequence"/>
</dbReference>
<accession>E2A7X1</accession>
<dbReference type="GO" id="GO:0046872">
    <property type="term" value="F:metal ion binding"/>
    <property type="evidence" value="ECO:0007669"/>
    <property type="project" value="UniProtKB-KW"/>
</dbReference>
<evidence type="ECO:0000256" key="1">
    <source>
        <dbReference type="ARBA" id="ARBA00001968"/>
    </source>
</evidence>
<dbReference type="Pfam" id="PF13359">
    <property type="entry name" value="DDE_Tnp_4"/>
    <property type="match status" value="1"/>
</dbReference>
<dbReference type="InterPro" id="IPR027806">
    <property type="entry name" value="HARBI1_dom"/>
</dbReference>
<proteinExistence type="predicted"/>
<keyword evidence="5" id="KW-1185">Reference proteome</keyword>
<dbReference type="InParanoid" id="E2A7X1"/>
<dbReference type="OrthoDB" id="7446692at2759"/>
<sequence>LFKLKSGNSNALIAAVLEVTEKIVENSVQAILKCFREQVLPKNFGPTAHTRDFYLQQQAKTVELLYGIEDTLFIICDGTYLRHEKSANNVYQRKSYSRQKKTPLCKPFTICTTNGYIVDLAGPFNGTINDAKILQRVLENETGLMSILKKGDVFVLDRGFRDVKNFLEDKGFVALMPALKGNTKQLSTEDSNSSRCVTKIHWVIECVHGIIGQKYKLL</sequence>
<protein>
    <recommendedName>
        <fullName evidence="3">DDE Tnp4 domain-containing protein</fullName>
    </recommendedName>
</protein>
<name>E2A7X1_CAMFO</name>
<evidence type="ECO:0000313" key="5">
    <source>
        <dbReference type="Proteomes" id="UP000000311"/>
    </source>
</evidence>
<comment type="cofactor">
    <cofactor evidence="1">
        <name>a divalent metal cation</name>
        <dbReference type="ChEBI" id="CHEBI:60240"/>
    </cofactor>
</comment>
<evidence type="ECO:0000313" key="4">
    <source>
        <dbReference type="EMBL" id="EFN70468.1"/>
    </source>
</evidence>
<reference evidence="4 5" key="1">
    <citation type="journal article" date="2010" name="Science">
        <title>Genomic comparison of the ants Camponotus floridanus and Harpegnathos saltator.</title>
        <authorList>
            <person name="Bonasio R."/>
            <person name="Zhang G."/>
            <person name="Ye C."/>
            <person name="Mutti N.S."/>
            <person name="Fang X."/>
            <person name="Qin N."/>
            <person name="Donahue G."/>
            <person name="Yang P."/>
            <person name="Li Q."/>
            <person name="Li C."/>
            <person name="Zhang P."/>
            <person name="Huang Z."/>
            <person name="Berger S.L."/>
            <person name="Reinberg D."/>
            <person name="Wang J."/>
            <person name="Liebig J."/>
        </authorList>
    </citation>
    <scope>NUCLEOTIDE SEQUENCE [LARGE SCALE GENOMIC DNA]</scope>
    <source>
        <strain evidence="5">C129</strain>
    </source>
</reference>
<feature type="non-terminal residue" evidence="4">
    <location>
        <position position="1"/>
    </location>
</feature>
<feature type="non-terminal residue" evidence="4">
    <location>
        <position position="218"/>
    </location>
</feature>
<dbReference type="EMBL" id="GL437441">
    <property type="protein sequence ID" value="EFN70468.1"/>
    <property type="molecule type" value="Genomic_DNA"/>
</dbReference>
<feature type="domain" description="DDE Tnp4" evidence="3">
    <location>
        <begin position="77"/>
        <end position="218"/>
    </location>
</feature>
<dbReference type="OMA" id="YTANMND"/>
<gene>
    <name evidence="4" type="ORF">EAG_10826</name>
</gene>
<evidence type="ECO:0000256" key="2">
    <source>
        <dbReference type="ARBA" id="ARBA00022723"/>
    </source>
</evidence>
<organism evidence="5">
    <name type="scientific">Camponotus floridanus</name>
    <name type="common">Florida carpenter ant</name>
    <dbReference type="NCBI Taxonomy" id="104421"/>
    <lineage>
        <taxon>Eukaryota</taxon>
        <taxon>Metazoa</taxon>
        <taxon>Ecdysozoa</taxon>
        <taxon>Arthropoda</taxon>
        <taxon>Hexapoda</taxon>
        <taxon>Insecta</taxon>
        <taxon>Pterygota</taxon>
        <taxon>Neoptera</taxon>
        <taxon>Endopterygota</taxon>
        <taxon>Hymenoptera</taxon>
        <taxon>Apocrita</taxon>
        <taxon>Aculeata</taxon>
        <taxon>Formicoidea</taxon>
        <taxon>Formicidae</taxon>
        <taxon>Formicinae</taxon>
        <taxon>Camponotus</taxon>
    </lineage>
</organism>
<dbReference type="AlphaFoldDB" id="E2A7X1"/>
<evidence type="ECO:0000259" key="3">
    <source>
        <dbReference type="Pfam" id="PF13359"/>
    </source>
</evidence>
<keyword evidence="2" id="KW-0479">Metal-binding</keyword>